<dbReference type="Proteomes" id="UP000185669">
    <property type="component" value="Unassembled WGS sequence"/>
</dbReference>
<feature type="binding site" evidence="5 6">
    <location>
        <begin position="22"/>
        <end position="26"/>
    </location>
    <ligand>
        <name>ATP</name>
        <dbReference type="ChEBI" id="CHEBI:30616"/>
    </ligand>
</feature>
<dbReference type="Gene3D" id="3.30.590.10">
    <property type="entry name" value="Glutamine synthetase/guanido kinase, catalytic domain"/>
    <property type="match status" value="1"/>
</dbReference>
<feature type="binding site" evidence="5 6">
    <location>
        <position position="84"/>
    </location>
    <ligand>
        <name>ATP</name>
        <dbReference type="ChEBI" id="CHEBI:30616"/>
    </ligand>
</feature>
<comment type="catalytic activity">
    <reaction evidence="5">
        <text>L-arginyl-[protein] + ATP = N(omega)-phospho-L-arginyl-[protein] + ADP + H(+)</text>
        <dbReference type="Rhea" id="RHEA:43384"/>
        <dbReference type="Rhea" id="RHEA-COMP:10532"/>
        <dbReference type="Rhea" id="RHEA-COMP:10533"/>
        <dbReference type="ChEBI" id="CHEBI:15378"/>
        <dbReference type="ChEBI" id="CHEBI:29965"/>
        <dbReference type="ChEBI" id="CHEBI:30616"/>
        <dbReference type="ChEBI" id="CHEBI:83226"/>
        <dbReference type="ChEBI" id="CHEBI:456216"/>
        <dbReference type="EC" id="2.7.14.1"/>
    </reaction>
</comment>
<dbReference type="GO" id="GO:1990424">
    <property type="term" value="F:protein arginine kinase activity"/>
    <property type="evidence" value="ECO:0007669"/>
    <property type="project" value="UniProtKB-EC"/>
</dbReference>
<dbReference type="SUPFAM" id="SSF55931">
    <property type="entry name" value="Glutamine synthetase/guanido kinase"/>
    <property type="match status" value="1"/>
</dbReference>
<dbReference type="PANTHER" id="PTHR11547">
    <property type="entry name" value="ARGININE OR CREATINE KINASE"/>
    <property type="match status" value="1"/>
</dbReference>
<keyword evidence="2 5" id="KW-0547">Nucleotide-binding</keyword>
<organism evidence="9 10">
    <name type="scientific">Halanaerobium kushneri</name>
    <dbReference type="NCBI Taxonomy" id="56779"/>
    <lineage>
        <taxon>Bacteria</taxon>
        <taxon>Bacillati</taxon>
        <taxon>Bacillota</taxon>
        <taxon>Clostridia</taxon>
        <taxon>Halanaerobiales</taxon>
        <taxon>Halanaerobiaceae</taxon>
        <taxon>Halanaerobium</taxon>
    </lineage>
</organism>
<evidence type="ECO:0000259" key="8">
    <source>
        <dbReference type="PROSITE" id="PS51510"/>
    </source>
</evidence>
<dbReference type="InterPro" id="IPR014746">
    <property type="entry name" value="Gln_synth/guanido_kin_cat_dom"/>
</dbReference>
<dbReference type="PROSITE" id="PS51510">
    <property type="entry name" value="PHOSPHAGEN_KINASE_C"/>
    <property type="match status" value="1"/>
</dbReference>
<evidence type="ECO:0000256" key="2">
    <source>
        <dbReference type="ARBA" id="ARBA00022741"/>
    </source>
</evidence>
<name>A0A1N7CDR1_9FIRM</name>
<feature type="binding site" evidence="5 6">
    <location>
        <begin position="169"/>
        <end position="173"/>
    </location>
    <ligand>
        <name>ATP</name>
        <dbReference type="ChEBI" id="CHEBI:30616"/>
    </ligand>
</feature>
<dbReference type="EMBL" id="FTNC01000048">
    <property type="protein sequence ID" value="SIR61748.1"/>
    <property type="molecule type" value="Genomic_DNA"/>
</dbReference>
<keyword evidence="3 5" id="KW-0418">Kinase</keyword>
<dbReference type="NCBIfam" id="NF002194">
    <property type="entry name" value="PRK01059.1-4"/>
    <property type="match status" value="1"/>
</dbReference>
<dbReference type="GO" id="GO:0005524">
    <property type="term" value="F:ATP binding"/>
    <property type="evidence" value="ECO:0007669"/>
    <property type="project" value="UniProtKB-UniRule"/>
</dbReference>
<dbReference type="PROSITE" id="PS00112">
    <property type="entry name" value="PHOSPHAGEN_KINASE"/>
    <property type="match status" value="1"/>
</dbReference>
<evidence type="ECO:0000256" key="6">
    <source>
        <dbReference type="PROSITE-ProRule" id="PRU00843"/>
    </source>
</evidence>
<dbReference type="InterPro" id="IPR023660">
    <property type="entry name" value="Arg_Kinase"/>
</dbReference>
<keyword evidence="10" id="KW-1185">Reference proteome</keyword>
<evidence type="ECO:0000256" key="1">
    <source>
        <dbReference type="ARBA" id="ARBA00022679"/>
    </source>
</evidence>
<evidence type="ECO:0000256" key="3">
    <source>
        <dbReference type="ARBA" id="ARBA00022777"/>
    </source>
</evidence>
<dbReference type="PANTHER" id="PTHR11547:SF38">
    <property type="entry name" value="ARGININE KINASE 1-RELATED"/>
    <property type="match status" value="1"/>
</dbReference>
<dbReference type="Pfam" id="PF00217">
    <property type="entry name" value="ATP-gua_Ptrans"/>
    <property type="match status" value="1"/>
</dbReference>
<dbReference type="GO" id="GO:0005615">
    <property type="term" value="C:extracellular space"/>
    <property type="evidence" value="ECO:0007669"/>
    <property type="project" value="TreeGrafter"/>
</dbReference>
<dbReference type="RefSeq" id="WP_076546268.1">
    <property type="nucleotide sequence ID" value="NZ_FTNC01000048.1"/>
</dbReference>
<keyword evidence="1 5" id="KW-0808">Transferase</keyword>
<comment type="similarity">
    <text evidence="5 6 7">Belongs to the ATP:guanido phosphotransferase family.</text>
</comment>
<dbReference type="CDD" id="cd07930">
    <property type="entry name" value="bacterial_phosphagen_kinase"/>
    <property type="match status" value="1"/>
</dbReference>
<keyword evidence="4 5" id="KW-0067">ATP-binding</keyword>
<evidence type="ECO:0000313" key="9">
    <source>
        <dbReference type="EMBL" id="SIR61748.1"/>
    </source>
</evidence>
<dbReference type="EC" id="2.7.14.1" evidence="5"/>
<dbReference type="InterPro" id="IPR022414">
    <property type="entry name" value="ATP-guanido_PTrfase_cat"/>
</dbReference>
<dbReference type="AlphaFoldDB" id="A0A1N7CDR1"/>
<gene>
    <name evidence="5" type="primary">mcsB</name>
    <name evidence="9" type="ORF">SAMN05421834_1483</name>
</gene>
<reference evidence="10" key="1">
    <citation type="submission" date="2017-01" db="EMBL/GenBank/DDBJ databases">
        <authorList>
            <person name="Varghese N."/>
            <person name="Submissions S."/>
        </authorList>
    </citation>
    <scope>NUCLEOTIDE SEQUENCE [LARGE SCALE GENOMIC DNA]</scope>
    <source>
        <strain evidence="10">ATCC 700103</strain>
    </source>
</reference>
<dbReference type="GO" id="GO:0004111">
    <property type="term" value="F:creatine kinase activity"/>
    <property type="evidence" value="ECO:0007669"/>
    <property type="project" value="InterPro"/>
</dbReference>
<feature type="binding site" evidence="5 6">
    <location>
        <position position="118"/>
    </location>
    <ligand>
        <name>ATP</name>
        <dbReference type="ChEBI" id="CHEBI:30616"/>
    </ligand>
</feature>
<sequence>MENKFVNSWQMEAGKEKDVILSSRIRLARNLKKYKFPNKSNDLEKNKLIDMLRSKLDFLNDSGFEFYLMSDLDEVEREVLHEEHLISRGHTESTTTKALFLNNTNHLSIMINEEDHLRLQILKAGFEFSKIWEVIDQLDNQLDKKLEYAFSDKWGYLTSCPTNVGTAMRASVMCHLPALVLSGRIDNILGAVGKFGLTVRGVAGEGSSSEAELFQISNQITLGFNEKEIMEKLESVIQQIITEERKSREYLLRNNYIKLKDNVARSFGILKYAYQLEEAEALKYLSRIKFGQDTNLIKENIDQDLFSKLLFKIKDAHLKYNFGNNLNQEKLNIKRAEVIRNILNEE</sequence>
<dbReference type="InterPro" id="IPR022415">
    <property type="entry name" value="ATP-guanido_PTrfase_AS"/>
</dbReference>
<feature type="binding site" evidence="6">
    <location>
        <begin position="200"/>
        <end position="205"/>
    </location>
    <ligand>
        <name>ATP</name>
        <dbReference type="ChEBI" id="CHEBI:30616"/>
    </ligand>
</feature>
<dbReference type="InterPro" id="IPR000749">
    <property type="entry name" value="ATP-guanido_PTrfase"/>
</dbReference>
<comment type="function">
    <text evidence="5">Catalyzes the specific phosphorylation of arginine residues in proteins.</text>
</comment>
<evidence type="ECO:0000256" key="4">
    <source>
        <dbReference type="ARBA" id="ARBA00022840"/>
    </source>
</evidence>
<dbReference type="GO" id="GO:0046314">
    <property type="term" value="P:phosphocreatine biosynthetic process"/>
    <property type="evidence" value="ECO:0007669"/>
    <property type="project" value="InterPro"/>
</dbReference>
<comment type="caution">
    <text evidence="5">Lacks conserved residue(s) required for the propagation of feature annotation.</text>
</comment>
<feature type="domain" description="Phosphagen kinase C-terminal" evidence="8">
    <location>
        <begin position="19"/>
        <end position="247"/>
    </location>
</feature>
<protein>
    <recommendedName>
        <fullName evidence="5">Protein-arginine kinase</fullName>
        <ecNumber evidence="5">2.7.14.1</ecNumber>
    </recommendedName>
</protein>
<dbReference type="STRING" id="56779.SAMN05421834_1483"/>
<proteinExistence type="inferred from homology"/>
<accession>A0A1N7CDR1</accession>
<evidence type="ECO:0000256" key="7">
    <source>
        <dbReference type="RuleBase" id="RU000505"/>
    </source>
</evidence>
<dbReference type="OrthoDB" id="9791353at2"/>
<evidence type="ECO:0000256" key="5">
    <source>
        <dbReference type="HAMAP-Rule" id="MF_00602"/>
    </source>
</evidence>
<evidence type="ECO:0000313" key="10">
    <source>
        <dbReference type="Proteomes" id="UP000185669"/>
    </source>
</evidence>
<dbReference type="HAMAP" id="MF_00602">
    <property type="entry name" value="Prot_Arg_kinase"/>
    <property type="match status" value="1"/>
</dbReference>